<evidence type="ECO:0000256" key="10">
    <source>
        <dbReference type="SAM" id="MobiDB-lite"/>
    </source>
</evidence>
<dbReference type="Gene3D" id="1.20.1070.10">
    <property type="entry name" value="Rhodopsin 7-helix transmembrane proteins"/>
    <property type="match status" value="1"/>
</dbReference>
<gene>
    <name evidence="13" type="ORF">NMOB1V02_LOCUS2415</name>
</gene>
<evidence type="ECO:0000256" key="2">
    <source>
        <dbReference type="ARBA" id="ARBA00010663"/>
    </source>
</evidence>
<evidence type="ECO:0000313" key="14">
    <source>
        <dbReference type="Proteomes" id="UP000678499"/>
    </source>
</evidence>
<dbReference type="GO" id="GO:0005886">
    <property type="term" value="C:plasma membrane"/>
    <property type="evidence" value="ECO:0007669"/>
    <property type="project" value="UniProtKB-SubCell"/>
</dbReference>
<feature type="transmembrane region" description="Helical" evidence="11">
    <location>
        <begin position="224"/>
        <end position="243"/>
    </location>
</feature>
<dbReference type="PANTHER" id="PTHR46925:SF2">
    <property type="entry name" value="G-PROTEIN COUPLED RECEPTOR TKR-1-RELATED"/>
    <property type="match status" value="1"/>
</dbReference>
<dbReference type="AlphaFoldDB" id="A0A7R9GBE8"/>
<dbReference type="PROSITE" id="PS50262">
    <property type="entry name" value="G_PROTEIN_RECEP_F1_2"/>
    <property type="match status" value="1"/>
</dbReference>
<evidence type="ECO:0000256" key="7">
    <source>
        <dbReference type="ARBA" id="ARBA00023136"/>
    </source>
</evidence>
<evidence type="ECO:0000256" key="11">
    <source>
        <dbReference type="SAM" id="Phobius"/>
    </source>
</evidence>
<dbReference type="GO" id="GO:0004995">
    <property type="term" value="F:tachykinin receptor activity"/>
    <property type="evidence" value="ECO:0007669"/>
    <property type="project" value="InterPro"/>
</dbReference>
<dbReference type="InterPro" id="IPR001681">
    <property type="entry name" value="Neurokn_rcpt"/>
</dbReference>
<name>A0A7R9GBE8_9CRUS</name>
<evidence type="ECO:0000256" key="3">
    <source>
        <dbReference type="ARBA" id="ARBA00022475"/>
    </source>
</evidence>
<keyword evidence="14" id="KW-1185">Reference proteome</keyword>
<keyword evidence="5 11" id="KW-1133">Transmembrane helix</keyword>
<dbReference type="PANTHER" id="PTHR46925">
    <property type="entry name" value="G-PROTEIN COUPLED RECEPTOR TKR-1-RELATED"/>
    <property type="match status" value="1"/>
</dbReference>
<accession>A0A7R9GBE8</accession>
<dbReference type="PRINTS" id="PR00237">
    <property type="entry name" value="GPCRRHODOPSN"/>
</dbReference>
<reference evidence="13" key="1">
    <citation type="submission" date="2020-11" db="EMBL/GenBank/DDBJ databases">
        <authorList>
            <person name="Tran Van P."/>
        </authorList>
    </citation>
    <scope>NUCLEOTIDE SEQUENCE</scope>
</reference>
<dbReference type="InterPro" id="IPR000276">
    <property type="entry name" value="GPCR_Rhodpsn"/>
</dbReference>
<feature type="transmembrane region" description="Helical" evidence="11">
    <location>
        <begin position="133"/>
        <end position="152"/>
    </location>
</feature>
<evidence type="ECO:0000259" key="12">
    <source>
        <dbReference type="PROSITE" id="PS50262"/>
    </source>
</evidence>
<dbReference type="OrthoDB" id="5981855at2759"/>
<dbReference type="EMBL" id="OA882308">
    <property type="protein sequence ID" value="CAD7274587.1"/>
    <property type="molecule type" value="Genomic_DNA"/>
</dbReference>
<dbReference type="EMBL" id="CAJPEX010000271">
    <property type="protein sequence ID" value="CAG0914739.1"/>
    <property type="molecule type" value="Genomic_DNA"/>
</dbReference>
<evidence type="ECO:0000256" key="1">
    <source>
        <dbReference type="ARBA" id="ARBA00004651"/>
    </source>
</evidence>
<feature type="domain" description="G-protein coupled receptors family 1 profile" evidence="12">
    <location>
        <begin position="1"/>
        <end position="240"/>
    </location>
</feature>
<evidence type="ECO:0000256" key="6">
    <source>
        <dbReference type="ARBA" id="ARBA00023040"/>
    </source>
</evidence>
<feature type="transmembrane region" description="Helical" evidence="11">
    <location>
        <begin position="184"/>
        <end position="204"/>
    </location>
</feature>
<keyword evidence="6" id="KW-0297">G-protein coupled receptor</keyword>
<dbReference type="Pfam" id="PF00001">
    <property type="entry name" value="7tm_1"/>
    <property type="match status" value="1"/>
</dbReference>
<evidence type="ECO:0000256" key="5">
    <source>
        <dbReference type="ARBA" id="ARBA00022989"/>
    </source>
</evidence>
<comment type="similarity">
    <text evidence="2">Belongs to the G-protein coupled receptor 1 family.</text>
</comment>
<keyword evidence="3" id="KW-1003">Cell membrane</keyword>
<evidence type="ECO:0000256" key="4">
    <source>
        <dbReference type="ARBA" id="ARBA00022692"/>
    </source>
</evidence>
<dbReference type="Proteomes" id="UP000678499">
    <property type="component" value="Unassembled WGS sequence"/>
</dbReference>
<keyword evidence="4 11" id="KW-0812">Transmembrane</keyword>
<dbReference type="SUPFAM" id="SSF81321">
    <property type="entry name" value="Family A G protein-coupled receptor-like"/>
    <property type="match status" value="1"/>
</dbReference>
<feature type="transmembrane region" description="Helical" evidence="11">
    <location>
        <begin position="20"/>
        <end position="41"/>
    </location>
</feature>
<sequence length="299" mass="34824">MRRYTAIMYPLKPRLGHTAIVCLIVLVWGLSVGFAFPMLLYSTTYVQYFDNGDTRTVCYQQWPDGATAGITSDGYSISFYDQMRVYTMYYSSITVPALLCRAYSRLHGPIIVDNRALFCFPFQMETHTRSYCIALFCTNYFVPVFIMGYTYVKISIELWGSQHIGEWTQRQVDLIRSKRKIVKMLMLIVAAFSVCWLPYHLYFLVTSFMPLLSYKPFVQEMFLAVYWLAMSNSMYNPIIYCWMNQSCKCPVESSSRAWVDYTGAGCWFRSSTKKPDLSTHRMRTQPDPIPPQRPVVDEN</sequence>
<evidence type="ECO:0000256" key="9">
    <source>
        <dbReference type="ARBA" id="ARBA00023224"/>
    </source>
</evidence>
<dbReference type="InterPro" id="IPR017452">
    <property type="entry name" value="GPCR_Rhodpsn_7TM"/>
</dbReference>
<evidence type="ECO:0000313" key="13">
    <source>
        <dbReference type="EMBL" id="CAD7274587.1"/>
    </source>
</evidence>
<feature type="region of interest" description="Disordered" evidence="10">
    <location>
        <begin position="274"/>
        <end position="299"/>
    </location>
</feature>
<comment type="subcellular location">
    <subcellularLocation>
        <location evidence="1">Cell membrane</location>
        <topology evidence="1">Multi-pass membrane protein</topology>
    </subcellularLocation>
</comment>
<proteinExistence type="inferred from homology"/>
<keyword evidence="7 11" id="KW-0472">Membrane</keyword>
<protein>
    <recommendedName>
        <fullName evidence="12">G-protein coupled receptors family 1 profile domain-containing protein</fullName>
    </recommendedName>
</protein>
<organism evidence="13">
    <name type="scientific">Notodromas monacha</name>
    <dbReference type="NCBI Taxonomy" id="399045"/>
    <lineage>
        <taxon>Eukaryota</taxon>
        <taxon>Metazoa</taxon>
        <taxon>Ecdysozoa</taxon>
        <taxon>Arthropoda</taxon>
        <taxon>Crustacea</taxon>
        <taxon>Oligostraca</taxon>
        <taxon>Ostracoda</taxon>
        <taxon>Podocopa</taxon>
        <taxon>Podocopida</taxon>
        <taxon>Cypridocopina</taxon>
        <taxon>Cypridoidea</taxon>
        <taxon>Cyprididae</taxon>
        <taxon>Notodromas</taxon>
    </lineage>
</organism>
<evidence type="ECO:0000256" key="8">
    <source>
        <dbReference type="ARBA" id="ARBA00023170"/>
    </source>
</evidence>
<keyword evidence="8" id="KW-0675">Receptor</keyword>
<keyword evidence="9" id="KW-0807">Transducer</keyword>